<dbReference type="EMBL" id="CAESGF010000011">
    <property type="protein sequence ID" value="CAB4364169.1"/>
    <property type="molecule type" value="Genomic_DNA"/>
</dbReference>
<evidence type="ECO:0000256" key="6">
    <source>
        <dbReference type="SAM" id="Phobius"/>
    </source>
</evidence>
<reference evidence="12" key="1">
    <citation type="submission" date="2020-05" db="EMBL/GenBank/DDBJ databases">
        <authorList>
            <person name="Chiriac C."/>
            <person name="Salcher M."/>
            <person name="Ghai R."/>
            <person name="Kavagutti S V."/>
        </authorList>
    </citation>
    <scope>NUCLEOTIDE SEQUENCE</scope>
</reference>
<feature type="transmembrane region" description="Helical" evidence="6">
    <location>
        <begin position="69"/>
        <end position="91"/>
    </location>
</feature>
<evidence type="ECO:0000256" key="1">
    <source>
        <dbReference type="ARBA" id="ARBA00004651"/>
    </source>
</evidence>
<dbReference type="EMBL" id="CAEZYF010000001">
    <property type="protein sequence ID" value="CAB4703196.1"/>
    <property type="molecule type" value="Genomic_DNA"/>
</dbReference>
<evidence type="ECO:0000313" key="8">
    <source>
        <dbReference type="EMBL" id="CAB4703196.1"/>
    </source>
</evidence>
<keyword evidence="5 6" id="KW-0472">Membrane</keyword>
<dbReference type="EMBL" id="CAFBIY010000167">
    <property type="protein sequence ID" value="CAB4852870.1"/>
    <property type="molecule type" value="Genomic_DNA"/>
</dbReference>
<protein>
    <submittedName>
        <fullName evidence="12">Unannotated protein</fullName>
    </submittedName>
</protein>
<feature type="transmembrane region" description="Helical" evidence="6">
    <location>
        <begin position="38"/>
        <end position="57"/>
    </location>
</feature>
<organism evidence="12">
    <name type="scientific">freshwater metagenome</name>
    <dbReference type="NCBI Taxonomy" id="449393"/>
    <lineage>
        <taxon>unclassified sequences</taxon>
        <taxon>metagenomes</taxon>
        <taxon>ecological metagenomes</taxon>
    </lineage>
</organism>
<evidence type="ECO:0000256" key="2">
    <source>
        <dbReference type="ARBA" id="ARBA00022475"/>
    </source>
</evidence>
<accession>A0A6J7MYD1</accession>
<evidence type="ECO:0000256" key="3">
    <source>
        <dbReference type="ARBA" id="ARBA00022692"/>
    </source>
</evidence>
<dbReference type="EMBL" id="CAFBMT010000008">
    <property type="protein sequence ID" value="CAB4934942.1"/>
    <property type="molecule type" value="Genomic_DNA"/>
</dbReference>
<gene>
    <name evidence="8" type="ORF">UFOPK2656_00186</name>
    <name evidence="9" type="ORF">UFOPK3099_01520</name>
    <name evidence="10" type="ORF">UFOPK3267_02392</name>
    <name evidence="11" type="ORF">UFOPK3651_01732</name>
    <name evidence="12" type="ORF">UFOPK3931_01146</name>
    <name evidence="7" type="ORF">UFOPK4189_01935</name>
</gene>
<feature type="transmembrane region" description="Helical" evidence="6">
    <location>
        <begin position="208"/>
        <end position="225"/>
    </location>
</feature>
<evidence type="ECO:0000313" key="10">
    <source>
        <dbReference type="EMBL" id="CAB4852870.1"/>
    </source>
</evidence>
<keyword evidence="4 6" id="KW-1133">Transmembrane helix</keyword>
<feature type="transmembrane region" description="Helical" evidence="6">
    <location>
        <begin position="416"/>
        <end position="436"/>
    </location>
</feature>
<dbReference type="InterPro" id="IPR050833">
    <property type="entry name" value="Poly_Biosynth_Transport"/>
</dbReference>
<evidence type="ECO:0000313" key="9">
    <source>
        <dbReference type="EMBL" id="CAB4823333.1"/>
    </source>
</evidence>
<feature type="transmembrane region" description="Helical" evidence="6">
    <location>
        <begin position="147"/>
        <end position="166"/>
    </location>
</feature>
<feature type="transmembrane region" description="Helical" evidence="6">
    <location>
        <begin position="112"/>
        <end position="135"/>
    </location>
</feature>
<sequence>MSTLRVVERHSYSLADNLADLVATSDEQSSSRVPLPEGTIPVGVGLLVAGLASFAFLRVGKNALGGDEPFSPVLSLWFATFALAPGFFLPLEQELGRALSARRALGQGTKPVVRKVVTLGIGLATLVTLVVLATSPILTHSYFDGDWVMLAALVVAFASYAPVHLARGIASGSGRFKAYAIVMGADGAVRVILCIALAVIGVKTAGPYGMAVAVAPLMGFFYVWARGALRTEDGPPATWKEVTPNLGWLLLGSVFAAGLVNAGPVAANLLKDPSQKDLVTQFGYGVLLSRIPLFLFQAVQAALLPRLSRLAARNELDEFKRGFRKLLVLVVAVGAAGTVGAFAVGPFIIRKMYGAELHARTMAMLAVGSAIYMLALALAQAVIALRGHALVGIGWGSGMVTFVLVTWLSSDDLFRRIEYGLVASSAAALVSFWIALRHKLRTGVEPTHGSMMDAITDMPFES</sequence>
<dbReference type="PANTHER" id="PTHR30250">
    <property type="entry name" value="PST FAMILY PREDICTED COLANIC ACID TRANSPORTER"/>
    <property type="match status" value="1"/>
</dbReference>
<dbReference type="EMBL" id="CAFBOL010000023">
    <property type="protein sequence ID" value="CAB4986061.1"/>
    <property type="molecule type" value="Genomic_DNA"/>
</dbReference>
<feature type="transmembrane region" description="Helical" evidence="6">
    <location>
        <begin position="390"/>
        <end position="410"/>
    </location>
</feature>
<dbReference type="EMBL" id="CAFAAV010000112">
    <property type="protein sequence ID" value="CAB4823333.1"/>
    <property type="molecule type" value="Genomic_DNA"/>
</dbReference>
<keyword evidence="2" id="KW-1003">Cell membrane</keyword>
<evidence type="ECO:0000256" key="4">
    <source>
        <dbReference type="ARBA" id="ARBA00022989"/>
    </source>
</evidence>
<feature type="transmembrane region" description="Helical" evidence="6">
    <location>
        <begin position="246"/>
        <end position="270"/>
    </location>
</feature>
<proteinExistence type="predicted"/>
<feature type="transmembrane region" description="Helical" evidence="6">
    <location>
        <begin position="282"/>
        <end position="305"/>
    </location>
</feature>
<dbReference type="PANTHER" id="PTHR30250:SF11">
    <property type="entry name" value="O-ANTIGEN TRANSPORTER-RELATED"/>
    <property type="match status" value="1"/>
</dbReference>
<evidence type="ECO:0000313" key="12">
    <source>
        <dbReference type="EMBL" id="CAB4986061.1"/>
    </source>
</evidence>
<evidence type="ECO:0000256" key="5">
    <source>
        <dbReference type="ARBA" id="ARBA00023136"/>
    </source>
</evidence>
<dbReference type="AlphaFoldDB" id="A0A6J7MYD1"/>
<feature type="transmembrane region" description="Helical" evidence="6">
    <location>
        <begin position="178"/>
        <end position="202"/>
    </location>
</feature>
<comment type="subcellular location">
    <subcellularLocation>
        <location evidence="1">Cell membrane</location>
        <topology evidence="1">Multi-pass membrane protein</topology>
    </subcellularLocation>
</comment>
<evidence type="ECO:0000313" key="7">
    <source>
        <dbReference type="EMBL" id="CAB4364169.1"/>
    </source>
</evidence>
<name>A0A6J7MYD1_9ZZZZ</name>
<feature type="transmembrane region" description="Helical" evidence="6">
    <location>
        <begin position="361"/>
        <end position="383"/>
    </location>
</feature>
<feature type="transmembrane region" description="Helical" evidence="6">
    <location>
        <begin position="326"/>
        <end position="349"/>
    </location>
</feature>
<dbReference type="GO" id="GO:0005886">
    <property type="term" value="C:plasma membrane"/>
    <property type="evidence" value="ECO:0007669"/>
    <property type="project" value="UniProtKB-SubCell"/>
</dbReference>
<evidence type="ECO:0000313" key="11">
    <source>
        <dbReference type="EMBL" id="CAB4934942.1"/>
    </source>
</evidence>
<keyword evidence="3 6" id="KW-0812">Transmembrane</keyword>